<proteinExistence type="predicted"/>
<feature type="domain" description="Response regulatory" evidence="7">
    <location>
        <begin position="3"/>
        <end position="123"/>
    </location>
</feature>
<dbReference type="PRINTS" id="PR00038">
    <property type="entry name" value="HTHLUXR"/>
</dbReference>
<evidence type="ECO:0000256" key="2">
    <source>
        <dbReference type="ARBA" id="ARBA00023015"/>
    </source>
</evidence>
<gene>
    <name evidence="8" type="ORF">SAMN05421686_102321</name>
</gene>
<feature type="modified residue" description="4-aspartylphosphate" evidence="5">
    <location>
        <position position="58"/>
    </location>
</feature>
<dbReference type="CDD" id="cd17535">
    <property type="entry name" value="REC_NarL-like"/>
    <property type="match status" value="1"/>
</dbReference>
<reference evidence="9" key="1">
    <citation type="submission" date="2017-01" db="EMBL/GenBank/DDBJ databases">
        <authorList>
            <person name="Varghese N."/>
            <person name="Submissions S."/>
        </authorList>
    </citation>
    <scope>NUCLEOTIDE SEQUENCE [LARGE SCALE GENOMIC DNA]</scope>
    <source>
        <strain evidence="9">DSM 24913</strain>
    </source>
</reference>
<dbReference type="InterPro" id="IPR058245">
    <property type="entry name" value="NreC/VraR/RcsB-like_REC"/>
</dbReference>
<sequence length="216" mass="23595">MKTILIVEDLPEVSAWLMSLVCRVFPDADIEQAHDYATACHRLTSTGPDTLPDLALIDLGLPDGDGTELIQHLKAARPDAYCVVTTIFDDAQHLFPALRAGADGYLLKDEDEQEFLRALEGIIHGRPPLSPSVAQMMLQQFRPAQMDVPLTGREEDVLVLIANGYSVRMAAESLGISTNTASGYLKALYQKLHVNNRAEATIKAVKMGLVLPSDKV</sequence>
<dbReference type="InterPro" id="IPR036388">
    <property type="entry name" value="WH-like_DNA-bd_sf"/>
</dbReference>
<evidence type="ECO:0000256" key="5">
    <source>
        <dbReference type="PROSITE-ProRule" id="PRU00169"/>
    </source>
</evidence>
<dbReference type="SUPFAM" id="SSF46894">
    <property type="entry name" value="C-terminal effector domain of the bipartite response regulators"/>
    <property type="match status" value="1"/>
</dbReference>
<dbReference type="InterPro" id="IPR000792">
    <property type="entry name" value="Tscrpt_reg_LuxR_C"/>
</dbReference>
<dbReference type="InterPro" id="IPR016032">
    <property type="entry name" value="Sig_transdc_resp-reg_C-effctor"/>
</dbReference>
<keyword evidence="1 5" id="KW-0597">Phosphoprotein</keyword>
<dbReference type="InterPro" id="IPR011006">
    <property type="entry name" value="CheY-like_superfamily"/>
</dbReference>
<dbReference type="OrthoDB" id="7569831at2"/>
<evidence type="ECO:0000259" key="6">
    <source>
        <dbReference type="PROSITE" id="PS50043"/>
    </source>
</evidence>
<evidence type="ECO:0000256" key="1">
    <source>
        <dbReference type="ARBA" id="ARBA00022553"/>
    </source>
</evidence>
<evidence type="ECO:0000259" key="7">
    <source>
        <dbReference type="PROSITE" id="PS50110"/>
    </source>
</evidence>
<keyword evidence="2" id="KW-0805">Transcription regulation</keyword>
<dbReference type="Gene3D" id="1.10.10.10">
    <property type="entry name" value="Winged helix-like DNA-binding domain superfamily/Winged helix DNA-binding domain"/>
    <property type="match status" value="1"/>
</dbReference>
<dbReference type="AlphaFoldDB" id="A0A1N7K426"/>
<dbReference type="SMART" id="SM00448">
    <property type="entry name" value="REC"/>
    <property type="match status" value="1"/>
</dbReference>
<dbReference type="PROSITE" id="PS50110">
    <property type="entry name" value="RESPONSE_REGULATORY"/>
    <property type="match status" value="1"/>
</dbReference>
<dbReference type="SMART" id="SM00421">
    <property type="entry name" value="HTH_LUXR"/>
    <property type="match status" value="1"/>
</dbReference>
<dbReference type="PANTHER" id="PTHR43214:SF41">
    <property type="entry name" value="NITRATE_NITRITE RESPONSE REGULATOR PROTEIN NARP"/>
    <property type="match status" value="1"/>
</dbReference>
<evidence type="ECO:0000256" key="3">
    <source>
        <dbReference type="ARBA" id="ARBA00023125"/>
    </source>
</evidence>
<dbReference type="CDD" id="cd06170">
    <property type="entry name" value="LuxR_C_like"/>
    <property type="match status" value="1"/>
</dbReference>
<dbReference type="RefSeq" id="WP_076514449.1">
    <property type="nucleotide sequence ID" value="NZ_FTOH01000002.1"/>
</dbReference>
<dbReference type="STRING" id="484498.SAMN05421686_102321"/>
<protein>
    <submittedName>
        <fullName evidence="8">Two component transcriptional regulator, LuxR family</fullName>
    </submittedName>
</protein>
<dbReference type="Gene3D" id="3.40.50.2300">
    <property type="match status" value="1"/>
</dbReference>
<dbReference type="GO" id="GO:0006355">
    <property type="term" value="P:regulation of DNA-templated transcription"/>
    <property type="evidence" value="ECO:0007669"/>
    <property type="project" value="InterPro"/>
</dbReference>
<name>A0A1N7K426_9GAMM</name>
<dbReference type="PROSITE" id="PS50043">
    <property type="entry name" value="HTH_LUXR_2"/>
    <property type="match status" value="1"/>
</dbReference>
<keyword evidence="4" id="KW-0804">Transcription</keyword>
<feature type="domain" description="HTH luxR-type" evidence="6">
    <location>
        <begin position="143"/>
        <end position="208"/>
    </location>
</feature>
<keyword evidence="3" id="KW-0238">DNA-binding</keyword>
<dbReference type="Pfam" id="PF00072">
    <property type="entry name" value="Response_reg"/>
    <property type="match status" value="1"/>
</dbReference>
<evidence type="ECO:0000256" key="4">
    <source>
        <dbReference type="ARBA" id="ARBA00023163"/>
    </source>
</evidence>
<dbReference type="PANTHER" id="PTHR43214">
    <property type="entry name" value="TWO-COMPONENT RESPONSE REGULATOR"/>
    <property type="match status" value="1"/>
</dbReference>
<dbReference type="Pfam" id="PF00196">
    <property type="entry name" value="GerE"/>
    <property type="match status" value="1"/>
</dbReference>
<dbReference type="GO" id="GO:0000160">
    <property type="term" value="P:phosphorelay signal transduction system"/>
    <property type="evidence" value="ECO:0007669"/>
    <property type="project" value="InterPro"/>
</dbReference>
<dbReference type="SUPFAM" id="SSF52172">
    <property type="entry name" value="CheY-like"/>
    <property type="match status" value="1"/>
</dbReference>
<evidence type="ECO:0000313" key="9">
    <source>
        <dbReference type="Proteomes" id="UP000185639"/>
    </source>
</evidence>
<accession>A0A1N7K426</accession>
<organism evidence="8 9">
    <name type="scientific">Thalassolituus maritimus</name>
    <dbReference type="NCBI Taxonomy" id="484498"/>
    <lineage>
        <taxon>Bacteria</taxon>
        <taxon>Pseudomonadati</taxon>
        <taxon>Pseudomonadota</taxon>
        <taxon>Gammaproteobacteria</taxon>
        <taxon>Oceanospirillales</taxon>
        <taxon>Oceanospirillaceae</taxon>
        <taxon>Thalassolituus</taxon>
    </lineage>
</organism>
<dbReference type="InterPro" id="IPR001789">
    <property type="entry name" value="Sig_transdc_resp-reg_receiver"/>
</dbReference>
<keyword evidence="9" id="KW-1185">Reference proteome</keyword>
<dbReference type="InterPro" id="IPR039420">
    <property type="entry name" value="WalR-like"/>
</dbReference>
<dbReference type="Proteomes" id="UP000185639">
    <property type="component" value="Unassembled WGS sequence"/>
</dbReference>
<dbReference type="GO" id="GO:0003677">
    <property type="term" value="F:DNA binding"/>
    <property type="evidence" value="ECO:0007669"/>
    <property type="project" value="UniProtKB-KW"/>
</dbReference>
<evidence type="ECO:0000313" key="8">
    <source>
        <dbReference type="EMBL" id="SIS56353.1"/>
    </source>
</evidence>
<dbReference type="EMBL" id="FTOH01000002">
    <property type="protein sequence ID" value="SIS56353.1"/>
    <property type="molecule type" value="Genomic_DNA"/>
</dbReference>